<organism evidence="10 11">
    <name type="scientific">Thalassiosira pseudonana</name>
    <name type="common">Marine diatom</name>
    <name type="synonym">Cyclotella nana</name>
    <dbReference type="NCBI Taxonomy" id="35128"/>
    <lineage>
        <taxon>Eukaryota</taxon>
        <taxon>Sar</taxon>
        <taxon>Stramenopiles</taxon>
        <taxon>Ochrophyta</taxon>
        <taxon>Bacillariophyta</taxon>
        <taxon>Coscinodiscophyceae</taxon>
        <taxon>Thalassiosirophycidae</taxon>
        <taxon>Thalassiosirales</taxon>
        <taxon>Thalassiosiraceae</taxon>
        <taxon>Thalassiosira</taxon>
    </lineage>
</organism>
<evidence type="ECO:0000256" key="9">
    <source>
        <dbReference type="SAM" id="MobiDB-lite"/>
    </source>
</evidence>
<dbReference type="HOGENOM" id="CLU_275904_0_0_1"/>
<dbReference type="GO" id="GO:0000055">
    <property type="term" value="P:ribosomal large subunit export from nucleus"/>
    <property type="evidence" value="ECO:0000318"/>
    <property type="project" value="GO_Central"/>
</dbReference>
<feature type="region of interest" description="Disordered" evidence="9">
    <location>
        <begin position="171"/>
        <end position="200"/>
    </location>
</feature>
<dbReference type="KEGG" id="tps:THAPSDRAFT_23269"/>
<comment type="subcellular location">
    <subcellularLocation>
        <location evidence="1">Nucleus</location>
        <location evidence="1">Nuclear pore complex</location>
    </subcellularLocation>
</comment>
<feature type="compositionally biased region" description="Polar residues" evidence="9">
    <location>
        <begin position="14"/>
        <end position="24"/>
    </location>
</feature>
<reference evidence="10 11" key="2">
    <citation type="journal article" date="2008" name="Nature">
        <title>The Phaeodactylum genome reveals the evolutionary history of diatom genomes.</title>
        <authorList>
            <person name="Bowler C."/>
            <person name="Allen A.E."/>
            <person name="Badger J.H."/>
            <person name="Grimwood J."/>
            <person name="Jabbari K."/>
            <person name="Kuo A."/>
            <person name="Maheswari U."/>
            <person name="Martens C."/>
            <person name="Maumus F."/>
            <person name="Otillar R.P."/>
            <person name="Rayko E."/>
            <person name="Salamov A."/>
            <person name="Vandepoele K."/>
            <person name="Beszteri B."/>
            <person name="Gruber A."/>
            <person name="Heijde M."/>
            <person name="Katinka M."/>
            <person name="Mock T."/>
            <person name="Valentin K."/>
            <person name="Verret F."/>
            <person name="Berges J.A."/>
            <person name="Brownlee C."/>
            <person name="Cadoret J.P."/>
            <person name="Chiovitti A."/>
            <person name="Choi C.J."/>
            <person name="Coesel S."/>
            <person name="De Martino A."/>
            <person name="Detter J.C."/>
            <person name="Durkin C."/>
            <person name="Falciatore A."/>
            <person name="Fournet J."/>
            <person name="Haruta M."/>
            <person name="Huysman M.J."/>
            <person name="Jenkins B.D."/>
            <person name="Jiroutova K."/>
            <person name="Jorgensen R.E."/>
            <person name="Joubert Y."/>
            <person name="Kaplan A."/>
            <person name="Kroger N."/>
            <person name="Kroth P.G."/>
            <person name="La Roche J."/>
            <person name="Lindquist E."/>
            <person name="Lommer M."/>
            <person name="Martin-Jezequel V."/>
            <person name="Lopez P.J."/>
            <person name="Lucas S."/>
            <person name="Mangogna M."/>
            <person name="McGinnis K."/>
            <person name="Medlin L.K."/>
            <person name="Montsant A."/>
            <person name="Oudot-Le Secq M.P."/>
            <person name="Napoli C."/>
            <person name="Obornik M."/>
            <person name="Parker M.S."/>
            <person name="Petit J.L."/>
            <person name="Porcel B.M."/>
            <person name="Poulsen N."/>
            <person name="Robison M."/>
            <person name="Rychlewski L."/>
            <person name="Rynearson T.A."/>
            <person name="Schmutz J."/>
            <person name="Shapiro H."/>
            <person name="Siaut M."/>
            <person name="Stanley M."/>
            <person name="Sussman M.R."/>
            <person name="Taylor A.R."/>
            <person name="Vardi A."/>
            <person name="von Dassow P."/>
            <person name="Vyverman W."/>
            <person name="Willis A."/>
            <person name="Wyrwicz L.S."/>
            <person name="Rokhsar D.S."/>
            <person name="Weissenbach J."/>
            <person name="Armbrust E.V."/>
            <person name="Green B.R."/>
            <person name="Van de Peer Y."/>
            <person name="Grigoriev I.V."/>
        </authorList>
    </citation>
    <scope>NUCLEOTIDE SEQUENCE [LARGE SCALE GENOMIC DNA]</scope>
    <source>
        <strain evidence="10 11">CCMP1335</strain>
    </source>
</reference>
<evidence type="ECO:0000256" key="1">
    <source>
        <dbReference type="ARBA" id="ARBA00004567"/>
    </source>
</evidence>
<dbReference type="InterPro" id="IPR037700">
    <property type="entry name" value="NUP88/NUP82"/>
</dbReference>
<dbReference type="PANTHER" id="PTHR13257:SF0">
    <property type="entry name" value="NUCLEAR PORE COMPLEX PROTEIN NUP88"/>
    <property type="match status" value="1"/>
</dbReference>
<evidence type="ECO:0000256" key="4">
    <source>
        <dbReference type="ARBA" id="ARBA00022927"/>
    </source>
</evidence>
<keyword evidence="3" id="KW-0509">mRNA transport</keyword>
<feature type="compositionally biased region" description="Polar residues" evidence="9">
    <location>
        <begin position="75"/>
        <end position="86"/>
    </location>
</feature>
<dbReference type="GO" id="GO:0005643">
    <property type="term" value="C:nuclear pore"/>
    <property type="evidence" value="ECO:0000318"/>
    <property type="project" value="GO_Central"/>
</dbReference>
<evidence type="ECO:0000256" key="2">
    <source>
        <dbReference type="ARBA" id="ARBA00022448"/>
    </source>
</evidence>
<reference evidence="10 11" key="1">
    <citation type="journal article" date="2004" name="Science">
        <title>The genome of the diatom Thalassiosira pseudonana: ecology, evolution, and metabolism.</title>
        <authorList>
            <person name="Armbrust E.V."/>
            <person name="Berges J.A."/>
            <person name="Bowler C."/>
            <person name="Green B.R."/>
            <person name="Martinez D."/>
            <person name="Putnam N.H."/>
            <person name="Zhou S."/>
            <person name="Allen A.E."/>
            <person name="Apt K.E."/>
            <person name="Bechner M."/>
            <person name="Brzezinski M.A."/>
            <person name="Chaal B.K."/>
            <person name="Chiovitti A."/>
            <person name="Davis A.K."/>
            <person name="Demarest M.S."/>
            <person name="Detter J.C."/>
            <person name="Glavina T."/>
            <person name="Goodstein D."/>
            <person name="Hadi M.Z."/>
            <person name="Hellsten U."/>
            <person name="Hildebrand M."/>
            <person name="Jenkins B.D."/>
            <person name="Jurka J."/>
            <person name="Kapitonov V.V."/>
            <person name="Kroger N."/>
            <person name="Lau W.W."/>
            <person name="Lane T.W."/>
            <person name="Larimer F.W."/>
            <person name="Lippmeier J.C."/>
            <person name="Lucas S."/>
            <person name="Medina M."/>
            <person name="Montsant A."/>
            <person name="Obornik M."/>
            <person name="Parker M.S."/>
            <person name="Palenik B."/>
            <person name="Pazour G.J."/>
            <person name="Richardson P.M."/>
            <person name="Rynearson T.A."/>
            <person name="Saito M.A."/>
            <person name="Schwartz D.C."/>
            <person name="Thamatrakoln K."/>
            <person name="Valentin K."/>
            <person name="Vardi A."/>
            <person name="Wilkerson F.P."/>
            <person name="Rokhsar D.S."/>
        </authorList>
    </citation>
    <scope>NUCLEOTIDE SEQUENCE [LARGE SCALE GENOMIC DNA]</scope>
    <source>
        <strain evidence="10 11">CCMP1335</strain>
    </source>
</reference>
<evidence type="ECO:0000256" key="5">
    <source>
        <dbReference type="ARBA" id="ARBA00023010"/>
    </source>
</evidence>
<gene>
    <name evidence="10" type="ORF">THAPSDRAFT_23269</name>
</gene>
<dbReference type="GO" id="GO:0006606">
    <property type="term" value="P:protein import into nucleus"/>
    <property type="evidence" value="ECO:0000318"/>
    <property type="project" value="GO_Central"/>
</dbReference>
<dbReference type="EMBL" id="CM000643">
    <property type="protein sequence ID" value="EED91718.1"/>
    <property type="molecule type" value="Genomic_DNA"/>
</dbReference>
<evidence type="ECO:0000256" key="8">
    <source>
        <dbReference type="SAM" id="Coils"/>
    </source>
</evidence>
<dbReference type="RefSeq" id="XP_002291611.1">
    <property type="nucleotide sequence ID" value="XM_002291575.1"/>
</dbReference>
<dbReference type="OMA" id="ESACMSS"/>
<dbReference type="PANTHER" id="PTHR13257">
    <property type="entry name" value="NUCLEOPORIN NUP84-RELATED"/>
    <property type="match status" value="1"/>
</dbReference>
<keyword evidence="8" id="KW-0175">Coiled coil</keyword>
<feature type="region of interest" description="Disordered" evidence="9">
    <location>
        <begin position="1"/>
        <end position="24"/>
    </location>
</feature>
<dbReference type="eggNOG" id="ENOG502SKTS">
    <property type="taxonomic scope" value="Eukaryota"/>
</dbReference>
<evidence type="ECO:0000256" key="6">
    <source>
        <dbReference type="ARBA" id="ARBA00023132"/>
    </source>
</evidence>
<dbReference type="Proteomes" id="UP000001449">
    <property type="component" value="Chromosome 6"/>
</dbReference>
<feature type="compositionally biased region" description="Low complexity" evidence="9">
    <location>
        <begin position="178"/>
        <end position="200"/>
    </location>
</feature>
<feature type="region of interest" description="Disordered" evidence="9">
    <location>
        <begin position="68"/>
        <end position="91"/>
    </location>
</feature>
<accession>B8C4G4</accession>
<name>B8C4G4_THAPS</name>
<evidence type="ECO:0000256" key="7">
    <source>
        <dbReference type="ARBA" id="ARBA00023242"/>
    </source>
</evidence>
<dbReference type="AlphaFoldDB" id="B8C4G4"/>
<protein>
    <submittedName>
        <fullName evidence="10">Uncharacterized protein</fullName>
    </submittedName>
</protein>
<keyword evidence="11" id="KW-1185">Reference proteome</keyword>
<evidence type="ECO:0000256" key="3">
    <source>
        <dbReference type="ARBA" id="ARBA00022816"/>
    </source>
</evidence>
<dbReference type="GO" id="GO:0006406">
    <property type="term" value="P:mRNA export from nucleus"/>
    <property type="evidence" value="ECO:0000318"/>
    <property type="project" value="GO_Central"/>
</dbReference>
<dbReference type="GO" id="GO:0000056">
    <property type="term" value="P:ribosomal small subunit export from nucleus"/>
    <property type="evidence" value="ECO:0000318"/>
    <property type="project" value="GO_Central"/>
</dbReference>
<keyword evidence="4" id="KW-0653">Protein transport</keyword>
<proteinExistence type="predicted"/>
<keyword evidence="2" id="KW-0813">Transport</keyword>
<evidence type="ECO:0000313" key="10">
    <source>
        <dbReference type="EMBL" id="EED91718.1"/>
    </source>
</evidence>
<dbReference type="PaxDb" id="35128-Thaps23269"/>
<dbReference type="GeneID" id="7444582"/>
<keyword evidence="6" id="KW-0906">Nuclear pore complex</keyword>
<keyword evidence="5" id="KW-0811">Translocation</keyword>
<feature type="coiled-coil region" evidence="8">
    <location>
        <begin position="1102"/>
        <end position="1129"/>
    </location>
</feature>
<dbReference type="GO" id="GO:0017056">
    <property type="term" value="F:structural constituent of nuclear pore"/>
    <property type="evidence" value="ECO:0007669"/>
    <property type="project" value="InterPro"/>
</dbReference>
<dbReference type="InParanoid" id="B8C4G4"/>
<sequence length="1156" mass="121075">MFGSSFGASLPSAPASSDNRSLNTSTRTVVRAIDNQATLTSSSTATPAPASASAPAGGLPFSGFGVSNFGGGAKQQPSPFSSTGNSGRASFGVGTGGGATGSSGGGAGLAFAGFNTNTNFGTDLAPGLSRSTLSLSGGAAPAASTSAFAASATTGASSFSSMMGSLSSGLNPKISDTSSGIGSNSSSNNPPSGFSSSGASNATKNISTSNALVASTSNSIPSSRKNATSLENSCLSPNGRTFHSYLYDDVLGSHVIVSEFAPFGNNGADDNNNTSNNIGSSLKITTVLPPTMVAAINIDPVVGLICVDGTKDEGRKQQRQHRTRGEGEKPLSTLPWMCLYTRTSAFLLSIGYHAHDEDDETTSSISGNVLHVVEPFEKQLLNSPRGSSILRIRSAPYCNVMFHRCGSMALMLREGGGDDCDVDSVVGHVVMMYHGLPEALLGGGSSGRGVDMGGKYNPSTEGAVTTPLRFDYEDLVRGMEDTVDAENEAYSLTSLRREQGSASKSKKVVDFCFLYPSSDASGAFAATSILVLCNDGSVYGASPLIFDGTVLPRSIVVDAISQLDTEIEASSSFLSSLPPTPVATYEQESVEARTRQCKAAKRYFLDAFGIPDGGIASQQYGSFYVSASVVHPRPGSGGVSQALAWQPRLQGPLVVPRNSNVPMPPCACIAPFGGVAGGGIIDGFAVARASSSTSPIHVEFGIVPGQGAVTLPRFQFESDGDCQLIDDLVRGTGLYVEHASISDDKSEFKESDGEGSLSLTTTNSSIGLCSIVADPLDDIMVHVMTKSRIVTVSTTAIAMTAKCFRSQMDGATTDESACMSSIKTKVWSSLEASSGDTELMGAGVSGDVHLGHILLASLSSGPSEVINITSTQCIHEATLQMQAKTEQLSSSADDDKTLEILRKVQPLHELLQPLIDQVCNGLSQMGKIVGGATLPKDAGPETLAVFIETQRSCEVNIIMPMEKMSSILTARRELLKGMYDLQLAELTRLSSILNEFKEKYGANLKRVVELEANASVLSSRSSAVLTASRDLQPQITDAEASYFKDLQRYETNCNKWDESVKQMQKDASTSCDAMSAGAIESGDVRCLVELPPERVDMCHKLLNGEKELLKKLEQKIKSSSDAVEKLSRAISGVDSSDAARLRLIGGEKENIKRMGQ</sequence>
<keyword evidence="7" id="KW-0539">Nucleus</keyword>
<evidence type="ECO:0000313" key="11">
    <source>
        <dbReference type="Proteomes" id="UP000001449"/>
    </source>
</evidence>